<dbReference type="Gene3D" id="3.50.50.60">
    <property type="entry name" value="FAD/NAD(P)-binding domain"/>
    <property type="match status" value="2"/>
</dbReference>
<dbReference type="InterPro" id="IPR050097">
    <property type="entry name" value="Ferredoxin-NADP_redctase_2"/>
</dbReference>
<dbReference type="PRINTS" id="PR00469">
    <property type="entry name" value="PNDRDTASEII"/>
</dbReference>
<accession>A0A0V8RVL3</accession>
<dbReference type="PANTHER" id="PTHR48105">
    <property type="entry name" value="THIOREDOXIN REDUCTASE 1-RELATED-RELATED"/>
    <property type="match status" value="1"/>
</dbReference>
<protein>
    <recommendedName>
        <fullName evidence="3">FAD/NAD(P)-binding domain-containing protein</fullName>
    </recommendedName>
</protein>
<name>A0A0V8RVL3_PYROC</name>
<dbReference type="EMBL" id="LNTB01000001">
    <property type="protein sequence ID" value="KSW12080.1"/>
    <property type="molecule type" value="Genomic_DNA"/>
</dbReference>
<feature type="domain" description="FAD/NAD(P)-binding" evidence="3">
    <location>
        <begin position="19"/>
        <end position="298"/>
    </location>
</feature>
<keyword evidence="5" id="KW-1185">Reference proteome</keyword>
<dbReference type="RefSeq" id="WP_058370760.1">
    <property type="nucleotide sequence ID" value="NZ_LNTB01000001.1"/>
</dbReference>
<dbReference type="InterPro" id="IPR023753">
    <property type="entry name" value="FAD/NAD-binding_dom"/>
</dbReference>
<comment type="caution">
    <text evidence="4">The sequence shown here is derived from an EMBL/GenBank/DDBJ whole genome shotgun (WGS) entry which is preliminary data.</text>
</comment>
<dbReference type="InterPro" id="IPR036188">
    <property type="entry name" value="FAD/NAD-bd_sf"/>
</dbReference>
<keyword evidence="1" id="KW-0285">Flavoprotein</keyword>
<dbReference type="SUPFAM" id="SSF51905">
    <property type="entry name" value="FAD/NAD(P)-binding domain"/>
    <property type="match status" value="1"/>
</dbReference>
<dbReference type="Pfam" id="PF07992">
    <property type="entry name" value="Pyr_redox_2"/>
    <property type="match status" value="1"/>
</dbReference>
<evidence type="ECO:0000256" key="2">
    <source>
        <dbReference type="ARBA" id="ARBA00023002"/>
    </source>
</evidence>
<dbReference type="Proteomes" id="UP000053352">
    <property type="component" value="Unassembled WGS sequence"/>
</dbReference>
<dbReference type="AlphaFoldDB" id="A0A0V8RVL3"/>
<reference evidence="4 5" key="1">
    <citation type="submission" date="2015-11" db="EMBL/GenBank/DDBJ databases">
        <title>Genome sequence of Pyrodictium occultum PL-19, a marine hyperthermophilic archaeon isolated from Volcano, Italy.</title>
        <authorList>
            <person name="Utturkar S."/>
            <person name="Huber H."/>
            <person name="Leptihn S."/>
            <person name="Brown S."/>
            <person name="Stetter K.O."/>
            <person name="Podar M."/>
        </authorList>
    </citation>
    <scope>NUCLEOTIDE SEQUENCE [LARGE SCALE GENOMIC DNA]</scope>
    <source>
        <strain evidence="4 5">PL-19</strain>
    </source>
</reference>
<organism evidence="4 5">
    <name type="scientific">Pyrodictium occultum</name>
    <dbReference type="NCBI Taxonomy" id="2309"/>
    <lineage>
        <taxon>Archaea</taxon>
        <taxon>Thermoproteota</taxon>
        <taxon>Thermoprotei</taxon>
        <taxon>Desulfurococcales</taxon>
        <taxon>Pyrodictiaceae</taxon>
        <taxon>Pyrodictium</taxon>
    </lineage>
</organism>
<dbReference type="STRING" id="2309.CF15_04700"/>
<evidence type="ECO:0000256" key="1">
    <source>
        <dbReference type="ARBA" id="ARBA00022630"/>
    </source>
</evidence>
<gene>
    <name evidence="4" type="ORF">CF15_04700</name>
</gene>
<dbReference type="GO" id="GO:0016491">
    <property type="term" value="F:oxidoreductase activity"/>
    <property type="evidence" value="ECO:0007669"/>
    <property type="project" value="UniProtKB-KW"/>
</dbReference>
<evidence type="ECO:0000313" key="4">
    <source>
        <dbReference type="EMBL" id="KSW12080.1"/>
    </source>
</evidence>
<proteinExistence type="predicted"/>
<sequence length="354" mass="38345">MAQSTGGREGSGSPEPERHDIIVIGAGMAGLTAALYLARQGVDVLVVSKDLGGQLLQATVIENYPGIEAIKGVDLAMKVEKQARTFGAKFRYGELITRIERLEDGSFLLESARGSRYQAEAVILAFGKTPKRMNVPGEDEYDGRGVSYCTICDGPLYRGKNTAVVGIGDQGLEAVALLAGLCPRVYYVTPTKLFGDPDLVARVRSAENVTILEKHEPVRVLGDGRRVAGLVVRDKETGEEKTLEVEGVFVELGYEAKTEFVKHLVDLNENGEIVTDCMGATRTPGLFAAGDVTHIPFKQAVISAGDGAKAALAAFNYLQKRRGRNVEIKGDWKKTGRVKPKVQLRVGLKKRKEQ</sequence>
<keyword evidence="2" id="KW-0560">Oxidoreductase</keyword>
<dbReference type="PRINTS" id="PR00368">
    <property type="entry name" value="FADPNR"/>
</dbReference>
<dbReference type="OrthoDB" id="27340at2157"/>
<evidence type="ECO:0000259" key="3">
    <source>
        <dbReference type="Pfam" id="PF07992"/>
    </source>
</evidence>
<evidence type="ECO:0000313" key="5">
    <source>
        <dbReference type="Proteomes" id="UP000053352"/>
    </source>
</evidence>